<evidence type="ECO:0000256" key="4">
    <source>
        <dbReference type="ARBA" id="ARBA00030169"/>
    </source>
</evidence>
<dbReference type="GO" id="GO:0032259">
    <property type="term" value="P:methylation"/>
    <property type="evidence" value="ECO:0007669"/>
    <property type="project" value="UniProtKB-KW"/>
</dbReference>
<dbReference type="GO" id="GO:0008168">
    <property type="term" value="F:methyltransferase activity"/>
    <property type="evidence" value="ECO:0007669"/>
    <property type="project" value="UniProtKB-KW"/>
</dbReference>
<dbReference type="InParanoid" id="A0A317ZH68"/>
<dbReference type="GO" id="GO:0008948">
    <property type="term" value="F:oxaloacetate decarboxylase activity"/>
    <property type="evidence" value="ECO:0007669"/>
    <property type="project" value="TreeGrafter"/>
</dbReference>
<dbReference type="SUPFAM" id="SSF89562">
    <property type="entry name" value="RraA-like"/>
    <property type="match status" value="1"/>
</dbReference>
<dbReference type="CDD" id="cd16841">
    <property type="entry name" value="RraA_family"/>
    <property type="match status" value="1"/>
</dbReference>
<keyword evidence="5" id="KW-0479">Metal-binding</keyword>
<feature type="binding site" evidence="5">
    <location>
        <position position="132"/>
    </location>
    <ligand>
        <name>Mg(2+)</name>
        <dbReference type="ChEBI" id="CHEBI:18420"/>
    </ligand>
</feature>
<protein>
    <recommendedName>
        <fullName evidence="2">Putative 4-hydroxy-4-methyl-2-oxoglutarate aldolase</fullName>
    </recommendedName>
    <alternativeName>
        <fullName evidence="3">Regulator of ribonuclease activity homolog</fullName>
    </alternativeName>
    <alternativeName>
        <fullName evidence="4">RraA-like protein</fullName>
    </alternativeName>
</protein>
<organism evidence="6 7">
    <name type="scientific">Coraliomargarita sinensis</name>
    <dbReference type="NCBI Taxonomy" id="2174842"/>
    <lineage>
        <taxon>Bacteria</taxon>
        <taxon>Pseudomonadati</taxon>
        <taxon>Verrucomicrobiota</taxon>
        <taxon>Opitutia</taxon>
        <taxon>Puniceicoccales</taxon>
        <taxon>Coraliomargaritaceae</taxon>
        <taxon>Coraliomargarita</taxon>
    </lineage>
</organism>
<dbReference type="Gene3D" id="3.50.30.40">
    <property type="entry name" value="Ribonuclease E inhibitor RraA/RraA-like"/>
    <property type="match status" value="1"/>
</dbReference>
<dbReference type="Proteomes" id="UP000247099">
    <property type="component" value="Unassembled WGS sequence"/>
</dbReference>
<reference evidence="6 7" key="1">
    <citation type="submission" date="2018-05" db="EMBL/GenBank/DDBJ databases">
        <title>Coraliomargarita sinensis sp. nov., isolated from a marine solar saltern.</title>
        <authorList>
            <person name="Zhou L.Y."/>
        </authorList>
    </citation>
    <scope>NUCLEOTIDE SEQUENCE [LARGE SCALE GENOMIC DNA]</scope>
    <source>
        <strain evidence="6 7">WN38</strain>
    </source>
</reference>
<evidence type="ECO:0000256" key="5">
    <source>
        <dbReference type="PIRSR" id="PIRSR605493-1"/>
    </source>
</evidence>
<name>A0A317ZH68_9BACT</name>
<evidence type="ECO:0000313" key="7">
    <source>
        <dbReference type="Proteomes" id="UP000247099"/>
    </source>
</evidence>
<dbReference type="InterPro" id="IPR005493">
    <property type="entry name" value="RraA/RraA-like"/>
</dbReference>
<dbReference type="OrthoDB" id="9784786at2"/>
<gene>
    <name evidence="6" type="ORF">DDZ13_12915</name>
</gene>
<evidence type="ECO:0000256" key="1">
    <source>
        <dbReference type="ARBA" id="ARBA00001968"/>
    </source>
</evidence>
<dbReference type="EMBL" id="QHJQ01000010">
    <property type="protein sequence ID" value="PXA03318.1"/>
    <property type="molecule type" value="Genomic_DNA"/>
</dbReference>
<accession>A0A317ZH68</accession>
<keyword evidence="6" id="KW-0489">Methyltransferase</keyword>
<proteinExistence type="predicted"/>
<comment type="cofactor">
    <cofactor evidence="1">
        <name>a divalent metal cation</name>
        <dbReference type="ChEBI" id="CHEBI:60240"/>
    </cofactor>
</comment>
<dbReference type="InterPro" id="IPR036704">
    <property type="entry name" value="RraA/RraA-like_sf"/>
</dbReference>
<dbReference type="PANTHER" id="PTHR33254:SF4">
    <property type="entry name" value="4-HYDROXY-4-METHYL-2-OXOGLUTARATE ALDOLASE 3-RELATED"/>
    <property type="match status" value="1"/>
</dbReference>
<evidence type="ECO:0000313" key="6">
    <source>
        <dbReference type="EMBL" id="PXA03318.1"/>
    </source>
</evidence>
<sequence>MVLPTNDPERFELCRRELFTAVVGDVMDTLGYTHQFLPPQVQPLRDDMVVVGRAMPVLETDDFSAHEGPGRAGGDLNQPFGLMLRALDDLQRDEVYICTGASPRYALWGELMSTAARNRGAAGAVVDGYSRDTRGILELNFPTFSYGRYAQDQRPRGKVIDFRCTIEIQGVRIQPGDIVFGDIDGVCVVPKTIEEEVLTKALEKAQGEKEVFKAIKGGMGAQAAWDKFGIM</sequence>
<dbReference type="Pfam" id="PF03737">
    <property type="entry name" value="RraA-like"/>
    <property type="match status" value="1"/>
</dbReference>
<feature type="binding site" evidence="5">
    <location>
        <begin position="109"/>
        <end position="112"/>
    </location>
    <ligand>
        <name>substrate</name>
    </ligand>
</feature>
<dbReference type="GO" id="GO:0046872">
    <property type="term" value="F:metal ion binding"/>
    <property type="evidence" value="ECO:0007669"/>
    <property type="project" value="UniProtKB-KW"/>
</dbReference>
<feature type="binding site" evidence="5">
    <location>
        <position position="131"/>
    </location>
    <ligand>
        <name>substrate</name>
    </ligand>
</feature>
<dbReference type="AlphaFoldDB" id="A0A317ZH68"/>
<dbReference type="PANTHER" id="PTHR33254">
    <property type="entry name" value="4-HYDROXY-4-METHYL-2-OXOGLUTARATE ALDOLASE 3-RELATED"/>
    <property type="match status" value="1"/>
</dbReference>
<dbReference type="GO" id="GO:0047443">
    <property type="term" value="F:4-hydroxy-4-methyl-2-oxoglutarate aldolase activity"/>
    <property type="evidence" value="ECO:0007669"/>
    <property type="project" value="TreeGrafter"/>
</dbReference>
<evidence type="ECO:0000256" key="3">
    <source>
        <dbReference type="ARBA" id="ARBA00029596"/>
    </source>
</evidence>
<evidence type="ECO:0000256" key="2">
    <source>
        <dbReference type="ARBA" id="ARBA00016549"/>
    </source>
</evidence>
<keyword evidence="5" id="KW-0460">Magnesium</keyword>
<keyword evidence="6" id="KW-0808">Transferase</keyword>
<keyword evidence="7" id="KW-1185">Reference proteome</keyword>
<dbReference type="RefSeq" id="WP_110131874.1">
    <property type="nucleotide sequence ID" value="NZ_QHJQ01000010.1"/>
</dbReference>
<comment type="caution">
    <text evidence="6">The sequence shown here is derived from an EMBL/GenBank/DDBJ whole genome shotgun (WGS) entry which is preliminary data.</text>
</comment>
<comment type="cofactor">
    <cofactor evidence="5">
        <name>Mg(2+)</name>
        <dbReference type="ChEBI" id="CHEBI:18420"/>
    </cofactor>
</comment>